<dbReference type="RefSeq" id="WP_091797280.1">
    <property type="nucleotide sequence ID" value="NZ_CP016353.1"/>
</dbReference>
<dbReference type="GO" id="GO:0043565">
    <property type="term" value="F:sequence-specific DNA binding"/>
    <property type="evidence" value="ECO:0007669"/>
    <property type="project" value="InterPro"/>
</dbReference>
<keyword evidence="1" id="KW-0805">Transcription regulation</keyword>
<dbReference type="Gene3D" id="2.60.120.10">
    <property type="entry name" value="Jelly Rolls"/>
    <property type="match status" value="1"/>
</dbReference>
<evidence type="ECO:0000313" key="4">
    <source>
        <dbReference type="Proteomes" id="UP000199494"/>
    </source>
</evidence>
<dbReference type="Proteomes" id="UP000199494">
    <property type="component" value="Unassembled WGS sequence"/>
</dbReference>
<keyword evidence="4" id="KW-1185">Reference proteome</keyword>
<gene>
    <name evidence="3" type="ORF">SAMN05421630_101869</name>
</gene>
<dbReference type="InterPro" id="IPR009057">
    <property type="entry name" value="Homeodomain-like_sf"/>
</dbReference>
<organism evidence="3 4">
    <name type="scientific">Prauserella marina</name>
    <dbReference type="NCBI Taxonomy" id="530584"/>
    <lineage>
        <taxon>Bacteria</taxon>
        <taxon>Bacillati</taxon>
        <taxon>Actinomycetota</taxon>
        <taxon>Actinomycetes</taxon>
        <taxon>Pseudonocardiales</taxon>
        <taxon>Pseudonocardiaceae</taxon>
        <taxon>Prauserella</taxon>
    </lineage>
</organism>
<sequence length="252" mass="27316">MTTPRELVAIVPENSIRFLGHDTHEHEVPHLIHVVTGVADIVADGERIPLHARENLWLAANVPHSVRLPSGGIVLGPLLSPATKPRERVQRLGALPALTELMTTILAAAPVTAEQVRPFREALDGLLRPLCRHYFPLVLPSHPVARAIAREAARSPQTLHELAARHGTSVRHVQRLFHDQTGLPFTRWRARARLNVAITRLGRGDSLTVAAGAAGYTSRNGLLKALSRETGLPSARLGTLPLAVLDAHRAAA</sequence>
<dbReference type="STRING" id="530584.SAMN05421630_101869"/>
<accession>A0A222VPJ7</accession>
<dbReference type="SUPFAM" id="SSF46689">
    <property type="entry name" value="Homeodomain-like"/>
    <property type="match status" value="1"/>
</dbReference>
<dbReference type="Pfam" id="PF12833">
    <property type="entry name" value="HTH_18"/>
    <property type="match status" value="1"/>
</dbReference>
<dbReference type="PANTHER" id="PTHR11019:SF199">
    <property type="entry name" value="HTH-TYPE TRANSCRIPTIONAL REGULATOR NIMR"/>
    <property type="match status" value="1"/>
</dbReference>
<name>A0A222VPJ7_9PSEU</name>
<dbReference type="OrthoDB" id="2039152at2"/>
<dbReference type="PANTHER" id="PTHR11019">
    <property type="entry name" value="HTH-TYPE TRANSCRIPTIONAL REGULATOR NIMR"/>
    <property type="match status" value="1"/>
</dbReference>
<protein>
    <submittedName>
        <fullName evidence="3">Helix-turn-helix domain-containing protein</fullName>
    </submittedName>
</protein>
<dbReference type="EMBL" id="FMZE01000001">
    <property type="protein sequence ID" value="SDC22250.1"/>
    <property type="molecule type" value="Genomic_DNA"/>
</dbReference>
<evidence type="ECO:0000313" key="3">
    <source>
        <dbReference type="EMBL" id="SDC22250.1"/>
    </source>
</evidence>
<proteinExistence type="predicted"/>
<dbReference type="SUPFAM" id="SSF51182">
    <property type="entry name" value="RmlC-like cupins"/>
    <property type="match status" value="1"/>
</dbReference>
<dbReference type="AlphaFoldDB" id="A0A222VPJ7"/>
<dbReference type="GO" id="GO:0003700">
    <property type="term" value="F:DNA-binding transcription factor activity"/>
    <property type="evidence" value="ECO:0007669"/>
    <property type="project" value="InterPro"/>
</dbReference>
<dbReference type="SMART" id="SM00342">
    <property type="entry name" value="HTH_ARAC"/>
    <property type="match status" value="1"/>
</dbReference>
<reference evidence="3 4" key="1">
    <citation type="submission" date="2016-10" db="EMBL/GenBank/DDBJ databases">
        <authorList>
            <person name="de Groot N.N."/>
        </authorList>
    </citation>
    <scope>NUCLEOTIDE SEQUENCE [LARGE SCALE GENOMIC DNA]</scope>
    <source>
        <strain evidence="3 4">CGMCC 4.5506</strain>
    </source>
</reference>
<evidence type="ECO:0000256" key="2">
    <source>
        <dbReference type="ARBA" id="ARBA00023163"/>
    </source>
</evidence>
<dbReference type="Gene3D" id="1.10.10.60">
    <property type="entry name" value="Homeodomain-like"/>
    <property type="match status" value="1"/>
</dbReference>
<dbReference type="KEGG" id="pmad:BAY61_12445"/>
<keyword evidence="2" id="KW-0804">Transcription</keyword>
<dbReference type="InterPro" id="IPR018060">
    <property type="entry name" value="HTH_AraC"/>
</dbReference>
<dbReference type="InterPro" id="IPR014710">
    <property type="entry name" value="RmlC-like_jellyroll"/>
</dbReference>
<dbReference type="InterPro" id="IPR011051">
    <property type="entry name" value="RmlC_Cupin_sf"/>
</dbReference>
<dbReference type="PROSITE" id="PS01124">
    <property type="entry name" value="HTH_ARAC_FAMILY_2"/>
    <property type="match status" value="1"/>
</dbReference>
<evidence type="ECO:0000256" key="1">
    <source>
        <dbReference type="ARBA" id="ARBA00023015"/>
    </source>
</evidence>